<dbReference type="Gene3D" id="3.20.20.80">
    <property type="entry name" value="Glycosidases"/>
    <property type="match status" value="1"/>
</dbReference>
<dbReference type="InterPro" id="IPR014718">
    <property type="entry name" value="GH-type_carb-bd"/>
</dbReference>
<gene>
    <name evidence="11" type="ORF">AVDCRST_MAG50-161</name>
</gene>
<dbReference type="AlphaFoldDB" id="A0A6J4H5I4"/>
<evidence type="ECO:0000313" key="11">
    <source>
        <dbReference type="EMBL" id="CAA9213641.1"/>
    </source>
</evidence>
<evidence type="ECO:0000256" key="1">
    <source>
        <dbReference type="ARBA" id="ARBA00001412"/>
    </source>
</evidence>
<dbReference type="GO" id="GO:0009341">
    <property type="term" value="C:beta-galactosidase complex"/>
    <property type="evidence" value="ECO:0007669"/>
    <property type="project" value="InterPro"/>
</dbReference>
<dbReference type="PANTHER" id="PTHR46323">
    <property type="entry name" value="BETA-GALACTOSIDASE"/>
    <property type="match status" value="1"/>
</dbReference>
<feature type="region of interest" description="Disordered" evidence="9">
    <location>
        <begin position="699"/>
        <end position="718"/>
    </location>
</feature>
<dbReference type="InterPro" id="IPR032312">
    <property type="entry name" value="LacZ_4"/>
</dbReference>
<dbReference type="EC" id="3.2.1.23" evidence="3 8"/>
<dbReference type="SMART" id="SM01038">
    <property type="entry name" value="Bgal_small_N"/>
    <property type="match status" value="1"/>
</dbReference>
<comment type="similarity">
    <text evidence="2 8">Belongs to the glycosyl hydrolase 2 family.</text>
</comment>
<dbReference type="SUPFAM" id="SSF49303">
    <property type="entry name" value="beta-Galactosidase/glucuronidase domain"/>
    <property type="match status" value="2"/>
</dbReference>
<dbReference type="Pfam" id="PF00703">
    <property type="entry name" value="Glyco_hydro_2"/>
    <property type="match status" value="1"/>
</dbReference>
<evidence type="ECO:0000256" key="4">
    <source>
        <dbReference type="ARBA" id="ARBA00013303"/>
    </source>
</evidence>
<dbReference type="InterPro" id="IPR036156">
    <property type="entry name" value="Beta-gal/glucu_dom_sf"/>
</dbReference>
<dbReference type="PROSITE" id="PS00719">
    <property type="entry name" value="GLYCOSYL_HYDROL_F2_1"/>
    <property type="match status" value="1"/>
</dbReference>
<dbReference type="InterPro" id="IPR013783">
    <property type="entry name" value="Ig-like_fold"/>
</dbReference>
<dbReference type="InterPro" id="IPR050347">
    <property type="entry name" value="Bact_Beta-galactosidase"/>
</dbReference>
<reference evidence="11" key="1">
    <citation type="submission" date="2020-02" db="EMBL/GenBank/DDBJ databases">
        <authorList>
            <person name="Meier V. D."/>
        </authorList>
    </citation>
    <scope>NUCLEOTIDE SEQUENCE</scope>
    <source>
        <strain evidence="11">AVDCRST_MAG50</strain>
    </source>
</reference>
<evidence type="ECO:0000256" key="7">
    <source>
        <dbReference type="ARBA" id="ARBA00032230"/>
    </source>
</evidence>
<feature type="domain" description="Beta galactosidase small chain/" evidence="10">
    <location>
        <begin position="688"/>
        <end position="934"/>
    </location>
</feature>
<evidence type="ECO:0000259" key="10">
    <source>
        <dbReference type="SMART" id="SM01038"/>
    </source>
</evidence>
<dbReference type="Pfam" id="PF02837">
    <property type="entry name" value="Glyco_hydro_2_N"/>
    <property type="match status" value="1"/>
</dbReference>
<dbReference type="Pfam" id="PF02836">
    <property type="entry name" value="Glyco_hydro_2_C"/>
    <property type="match status" value="1"/>
</dbReference>
<sequence>MSTYLARPEVLPLDGQWSFALRTRPEEVTPADLSGPLAAWDTVEVPGCWTMQGYDRPQYTNTDMPFSGPPPRVPDDNPTGVYRLTATVPSAWHDRRIVLHVAGAESVLYVHVDGRPIGMGKDSRLPSELDLTGIVEPGRPFDLALTVVRWSDATYLEDQDHWYHAGLHRTVFLYATPPVRIADVRAVADYDATTGTGHLRADVVVDAEGFGPKGWRARVVVGDATAEAEVHFEHPTNALVNMAAFEGRGCSLRLAVPAVSPWSAEDPRLHDLVVTLVDADGRESDKITLAVGFRRVEIRGHELLVNGRAVLIKGVNRHDHDMRRGKAVTAASIEDDVVLMKRHNLNAIRTSHYPNDVHLYDVCDRLGMYVVDEANIESHAYLRSLTRSPLWTIAMLERVTRMAQRDKNHPSVILWSLGNESGVSAAHVAAAAWLRAWDPTRPVIYEGGISEDSMAAAVAGDEPDLPSILSRDRGESDVIAPMYPPVADLVAWATASPPTRPLIMCEYIHAMGNSCGGLADYWDAIRTHPGLQGGFVWDWVDQALLQTMPDGGERLAYGGDFGDEPNDGPFCLNGVVAADRTPHPSLLELAKVVQPVQVTAVDPARGVLTVANELGFLDLSWLDPFWSVEVDGLEVASGRLEPLPVPPGQSAVLRVPVPELGLQAGQRAHLSVSFRTRSDSSWAPSGHEVAWHQVEIAHRAGPSSAPGRPPNPSRSLESMDPTLALWRAPIDNETFGPGHAARWERLGLRGDRLAEVELRTQAEATADGALSVTHSVVVPDSLDDIPRVGVRLRLGPGVAAVEWLGLGPHECYSDRLAAARVGRWTTPVDEWSVPYVHPQANGNRTGVRWLRFLDLAGEPLVTIDHLDGLDVNVARVTDEEMADATHLEDLPRHDECYVWIDARHRGVGSGAVGPDVAPAHRVGPGSYRWSYRLR</sequence>
<keyword evidence="6 8" id="KW-0326">Glycosidase</keyword>
<proteinExistence type="inferred from homology"/>
<evidence type="ECO:0000256" key="3">
    <source>
        <dbReference type="ARBA" id="ARBA00012756"/>
    </source>
</evidence>
<dbReference type="InterPro" id="IPR004199">
    <property type="entry name" value="B-gal_small/dom_5"/>
</dbReference>
<dbReference type="InterPro" id="IPR023230">
    <property type="entry name" value="Glyco_hydro_2_CS"/>
</dbReference>
<comment type="catalytic activity">
    <reaction evidence="1 8">
        <text>Hydrolysis of terminal non-reducing beta-D-galactose residues in beta-D-galactosides.</text>
        <dbReference type="EC" id="3.2.1.23"/>
    </reaction>
</comment>
<organism evidence="11">
    <name type="scientific">uncultured Acidimicrobiales bacterium</name>
    <dbReference type="NCBI Taxonomy" id="310071"/>
    <lineage>
        <taxon>Bacteria</taxon>
        <taxon>Bacillati</taxon>
        <taxon>Actinomycetota</taxon>
        <taxon>Acidimicrobiia</taxon>
        <taxon>Acidimicrobiales</taxon>
        <taxon>environmental samples</taxon>
    </lineage>
</organism>
<dbReference type="SUPFAM" id="SSF51445">
    <property type="entry name" value="(Trans)glycosidases"/>
    <property type="match status" value="1"/>
</dbReference>
<evidence type="ECO:0000256" key="9">
    <source>
        <dbReference type="SAM" id="MobiDB-lite"/>
    </source>
</evidence>
<dbReference type="InterPro" id="IPR008979">
    <property type="entry name" value="Galactose-bd-like_sf"/>
</dbReference>
<dbReference type="InterPro" id="IPR006104">
    <property type="entry name" value="Glyco_hydro_2_N"/>
</dbReference>
<dbReference type="InterPro" id="IPR006103">
    <property type="entry name" value="Glyco_hydro_2_cat"/>
</dbReference>
<dbReference type="PROSITE" id="PS00608">
    <property type="entry name" value="GLYCOSYL_HYDROL_F2_2"/>
    <property type="match status" value="1"/>
</dbReference>
<keyword evidence="5 8" id="KW-0378">Hydrolase</keyword>
<dbReference type="GO" id="GO:0030246">
    <property type="term" value="F:carbohydrate binding"/>
    <property type="evidence" value="ECO:0007669"/>
    <property type="project" value="InterPro"/>
</dbReference>
<protein>
    <recommendedName>
        <fullName evidence="4 8">Beta-galactosidase</fullName>
        <ecNumber evidence="3 8">3.2.1.23</ecNumber>
    </recommendedName>
    <alternativeName>
        <fullName evidence="7 8">Lactase</fullName>
    </alternativeName>
</protein>
<dbReference type="Pfam" id="PF02929">
    <property type="entry name" value="Bgal_small_N"/>
    <property type="match status" value="1"/>
</dbReference>
<dbReference type="InterPro" id="IPR023232">
    <property type="entry name" value="Glyco_hydro_2_AS"/>
</dbReference>
<dbReference type="GO" id="GO:0005990">
    <property type="term" value="P:lactose catabolic process"/>
    <property type="evidence" value="ECO:0007669"/>
    <property type="project" value="TreeGrafter"/>
</dbReference>
<dbReference type="SUPFAM" id="SSF74650">
    <property type="entry name" value="Galactose mutarotase-like"/>
    <property type="match status" value="1"/>
</dbReference>
<dbReference type="GO" id="GO:0004565">
    <property type="term" value="F:beta-galactosidase activity"/>
    <property type="evidence" value="ECO:0007669"/>
    <property type="project" value="UniProtKB-EC"/>
</dbReference>
<dbReference type="InterPro" id="IPR006101">
    <property type="entry name" value="Glyco_hydro_2"/>
</dbReference>
<dbReference type="InterPro" id="IPR006102">
    <property type="entry name" value="Ig-like_GH2"/>
</dbReference>
<evidence type="ECO:0000256" key="2">
    <source>
        <dbReference type="ARBA" id="ARBA00007401"/>
    </source>
</evidence>
<dbReference type="PRINTS" id="PR00132">
    <property type="entry name" value="GLHYDRLASE2"/>
</dbReference>
<dbReference type="EMBL" id="CADCTF010000012">
    <property type="protein sequence ID" value="CAA9213641.1"/>
    <property type="molecule type" value="Genomic_DNA"/>
</dbReference>
<dbReference type="Gene3D" id="2.70.98.10">
    <property type="match status" value="1"/>
</dbReference>
<evidence type="ECO:0000256" key="8">
    <source>
        <dbReference type="RuleBase" id="RU361154"/>
    </source>
</evidence>
<dbReference type="InterPro" id="IPR017853">
    <property type="entry name" value="GH"/>
</dbReference>
<evidence type="ECO:0000256" key="5">
    <source>
        <dbReference type="ARBA" id="ARBA00022801"/>
    </source>
</evidence>
<dbReference type="Pfam" id="PF16353">
    <property type="entry name" value="LacZ_4"/>
    <property type="match status" value="1"/>
</dbReference>
<dbReference type="Gene3D" id="2.60.120.260">
    <property type="entry name" value="Galactose-binding domain-like"/>
    <property type="match status" value="1"/>
</dbReference>
<dbReference type="InterPro" id="IPR011013">
    <property type="entry name" value="Gal_mutarotase_sf_dom"/>
</dbReference>
<evidence type="ECO:0000256" key="6">
    <source>
        <dbReference type="ARBA" id="ARBA00023295"/>
    </source>
</evidence>
<name>A0A6J4H5I4_9ACTN</name>
<dbReference type="PANTHER" id="PTHR46323:SF2">
    <property type="entry name" value="BETA-GALACTOSIDASE"/>
    <property type="match status" value="1"/>
</dbReference>
<dbReference type="Gene3D" id="2.60.40.10">
    <property type="entry name" value="Immunoglobulins"/>
    <property type="match status" value="2"/>
</dbReference>
<dbReference type="SUPFAM" id="SSF49785">
    <property type="entry name" value="Galactose-binding domain-like"/>
    <property type="match status" value="1"/>
</dbReference>
<accession>A0A6J4H5I4</accession>